<evidence type="ECO:0000256" key="4">
    <source>
        <dbReference type="ARBA" id="ARBA00023284"/>
    </source>
</evidence>
<dbReference type="PANTHER" id="PTHR42852">
    <property type="entry name" value="THIOL:DISULFIDE INTERCHANGE PROTEIN DSBE"/>
    <property type="match status" value="1"/>
</dbReference>
<evidence type="ECO:0000256" key="3">
    <source>
        <dbReference type="ARBA" id="ARBA00023157"/>
    </source>
</evidence>
<dbReference type="PROSITE" id="PS51257">
    <property type="entry name" value="PROKAR_LIPOPROTEIN"/>
    <property type="match status" value="1"/>
</dbReference>
<dbReference type="AlphaFoldDB" id="A0AAU7ZLM2"/>
<dbReference type="PROSITE" id="PS51352">
    <property type="entry name" value="THIOREDOXIN_2"/>
    <property type="match status" value="1"/>
</dbReference>
<reference evidence="6" key="1">
    <citation type="submission" date="2023-08" db="EMBL/GenBank/DDBJ databases">
        <authorList>
            <person name="Messyasz A."/>
            <person name="Mannisto M.K."/>
            <person name="Kerkhof L.J."/>
            <person name="Haggblom M."/>
        </authorList>
    </citation>
    <scope>NUCLEOTIDE SEQUENCE</scope>
    <source>
        <strain evidence="6">X5P6</strain>
    </source>
</reference>
<reference evidence="6" key="2">
    <citation type="journal article" date="2024" name="Environ. Microbiol.">
        <title>Genome analysis and description of Tunturibacter gen. nov. expands the diversity of Terriglobia in tundra soils.</title>
        <authorList>
            <person name="Messyasz A."/>
            <person name="Mannisto M.K."/>
            <person name="Kerkhof L.J."/>
            <person name="Haggblom M.M."/>
        </authorList>
    </citation>
    <scope>NUCLEOTIDE SEQUENCE</scope>
    <source>
        <strain evidence="6">X5P6</strain>
    </source>
</reference>
<dbReference type="EMBL" id="CP132942">
    <property type="protein sequence ID" value="XCB31937.1"/>
    <property type="molecule type" value="Genomic_DNA"/>
</dbReference>
<dbReference type="GO" id="GO:0016209">
    <property type="term" value="F:antioxidant activity"/>
    <property type="evidence" value="ECO:0007669"/>
    <property type="project" value="InterPro"/>
</dbReference>
<dbReference type="PANTHER" id="PTHR42852:SF6">
    <property type="entry name" value="THIOL:DISULFIDE INTERCHANGE PROTEIN DSBE"/>
    <property type="match status" value="1"/>
</dbReference>
<feature type="domain" description="Thioredoxin" evidence="5">
    <location>
        <begin position="25"/>
        <end position="160"/>
    </location>
</feature>
<keyword evidence="3" id="KW-1015">Disulfide bond</keyword>
<evidence type="ECO:0000256" key="1">
    <source>
        <dbReference type="ARBA" id="ARBA00004196"/>
    </source>
</evidence>
<dbReference type="InterPro" id="IPR050553">
    <property type="entry name" value="Thioredoxin_ResA/DsbE_sf"/>
</dbReference>
<dbReference type="Gene3D" id="3.40.30.10">
    <property type="entry name" value="Glutaredoxin"/>
    <property type="match status" value="1"/>
</dbReference>
<comment type="subcellular location">
    <subcellularLocation>
        <location evidence="1">Cell envelope</location>
    </subcellularLocation>
</comment>
<evidence type="ECO:0000313" key="6">
    <source>
        <dbReference type="EMBL" id="XCB31937.1"/>
    </source>
</evidence>
<protein>
    <submittedName>
        <fullName evidence="6">TlpA disulfide reductase family protein</fullName>
    </submittedName>
</protein>
<evidence type="ECO:0000256" key="2">
    <source>
        <dbReference type="ARBA" id="ARBA00022748"/>
    </source>
</evidence>
<accession>A0AAU7ZLM2</accession>
<keyword evidence="4" id="KW-0676">Redox-active center</keyword>
<dbReference type="RefSeq" id="WP_353062782.1">
    <property type="nucleotide sequence ID" value="NZ_CP132942.1"/>
</dbReference>
<dbReference type="GO" id="GO:0016491">
    <property type="term" value="F:oxidoreductase activity"/>
    <property type="evidence" value="ECO:0007669"/>
    <property type="project" value="InterPro"/>
</dbReference>
<evidence type="ECO:0000259" key="5">
    <source>
        <dbReference type="PROSITE" id="PS51352"/>
    </source>
</evidence>
<gene>
    <name evidence="6" type="ORF">RBB77_15980</name>
</gene>
<dbReference type="KEGG" id="tpsc:RBB77_15980"/>
<dbReference type="SUPFAM" id="SSF52833">
    <property type="entry name" value="Thioredoxin-like"/>
    <property type="match status" value="1"/>
</dbReference>
<dbReference type="Pfam" id="PF00578">
    <property type="entry name" value="AhpC-TSA"/>
    <property type="match status" value="1"/>
</dbReference>
<name>A0AAU7ZLM2_9BACT</name>
<dbReference type="GO" id="GO:0030313">
    <property type="term" value="C:cell envelope"/>
    <property type="evidence" value="ECO:0007669"/>
    <property type="project" value="UniProtKB-SubCell"/>
</dbReference>
<dbReference type="InterPro" id="IPR000866">
    <property type="entry name" value="AhpC/TSA"/>
</dbReference>
<organism evidence="6">
    <name type="scientific">Tunturiibacter psychrotolerans</name>
    <dbReference type="NCBI Taxonomy" id="3069686"/>
    <lineage>
        <taxon>Bacteria</taxon>
        <taxon>Pseudomonadati</taxon>
        <taxon>Acidobacteriota</taxon>
        <taxon>Terriglobia</taxon>
        <taxon>Terriglobales</taxon>
        <taxon>Acidobacteriaceae</taxon>
        <taxon>Tunturiibacter</taxon>
    </lineage>
</organism>
<sequence length="160" mass="17956">MRRLLMSAVFGVLLVAGCDRGSRPGNIDKPAPQFVMGDGTRTVDLSKLRGRVVVLNLWATWCAPCIEELPSLLALQKQMPELAIVAVSMDQDPDVYKRFLVEHHVDVLTVRDEDQKVNALYGTVQIPETYIIDKQGVLRRKFIGAQVWTSPEITSYLSKM</sequence>
<proteinExistence type="predicted"/>
<dbReference type="GO" id="GO:0017004">
    <property type="term" value="P:cytochrome complex assembly"/>
    <property type="evidence" value="ECO:0007669"/>
    <property type="project" value="UniProtKB-KW"/>
</dbReference>
<dbReference type="CDD" id="cd02966">
    <property type="entry name" value="TlpA_like_family"/>
    <property type="match status" value="1"/>
</dbReference>
<dbReference type="InterPro" id="IPR013766">
    <property type="entry name" value="Thioredoxin_domain"/>
</dbReference>
<keyword evidence="2" id="KW-0201">Cytochrome c-type biogenesis</keyword>
<dbReference type="InterPro" id="IPR036249">
    <property type="entry name" value="Thioredoxin-like_sf"/>
</dbReference>